<accession>A0A8S5TPD9</accession>
<reference evidence="2" key="1">
    <citation type="journal article" date="2021" name="Proc. Natl. Acad. Sci. U.S.A.">
        <title>A Catalog of Tens of Thousands of Viruses from Human Metagenomes Reveals Hidden Associations with Chronic Diseases.</title>
        <authorList>
            <person name="Tisza M.J."/>
            <person name="Buck C.B."/>
        </authorList>
    </citation>
    <scope>NUCLEOTIDE SEQUENCE</scope>
    <source>
        <strain evidence="2">CtPrm3</strain>
    </source>
</reference>
<evidence type="ECO:0000313" key="2">
    <source>
        <dbReference type="EMBL" id="DAF64984.1"/>
    </source>
</evidence>
<feature type="region of interest" description="Disordered" evidence="1">
    <location>
        <begin position="1"/>
        <end position="66"/>
    </location>
</feature>
<proteinExistence type="predicted"/>
<feature type="compositionally biased region" description="Low complexity" evidence="1">
    <location>
        <begin position="50"/>
        <end position="66"/>
    </location>
</feature>
<sequence>MAPATAIRPMSATAHTTLRTRSGSESHHAPRRQPASQTRSPITPPASDVAPARSRATAAPAPRRAP</sequence>
<organism evidence="2">
    <name type="scientific">Siphoviridae sp. ctPrm3</name>
    <dbReference type="NCBI Taxonomy" id="2827864"/>
    <lineage>
        <taxon>Viruses</taxon>
        <taxon>Duplodnaviria</taxon>
        <taxon>Heunggongvirae</taxon>
        <taxon>Uroviricota</taxon>
        <taxon>Caudoviricetes</taxon>
    </lineage>
</organism>
<evidence type="ECO:0000256" key="1">
    <source>
        <dbReference type="SAM" id="MobiDB-lite"/>
    </source>
</evidence>
<dbReference type="EMBL" id="BK032870">
    <property type="protein sequence ID" value="DAF64984.1"/>
    <property type="molecule type" value="Genomic_DNA"/>
</dbReference>
<protein>
    <submittedName>
        <fullName evidence="2">Uncharacterized protein</fullName>
    </submittedName>
</protein>
<name>A0A8S5TPD9_9CAUD</name>